<organism evidence="1 2">
    <name type="scientific">Haematococcus lacustris</name>
    <name type="common">Green alga</name>
    <name type="synonym">Haematococcus pluvialis</name>
    <dbReference type="NCBI Taxonomy" id="44745"/>
    <lineage>
        <taxon>Eukaryota</taxon>
        <taxon>Viridiplantae</taxon>
        <taxon>Chlorophyta</taxon>
        <taxon>core chlorophytes</taxon>
        <taxon>Chlorophyceae</taxon>
        <taxon>CS clade</taxon>
        <taxon>Chlamydomonadales</taxon>
        <taxon>Haematococcaceae</taxon>
        <taxon>Haematococcus</taxon>
    </lineage>
</organism>
<keyword evidence="2" id="KW-1185">Reference proteome</keyword>
<feature type="non-terminal residue" evidence="1">
    <location>
        <position position="266"/>
    </location>
</feature>
<comment type="caution">
    <text evidence="1">The sequence shown here is derived from an EMBL/GenBank/DDBJ whole genome shotgun (WGS) entry which is preliminary data.</text>
</comment>
<evidence type="ECO:0000313" key="1">
    <source>
        <dbReference type="EMBL" id="GFH05678.1"/>
    </source>
</evidence>
<evidence type="ECO:0000313" key="2">
    <source>
        <dbReference type="Proteomes" id="UP000485058"/>
    </source>
</evidence>
<protein>
    <submittedName>
        <fullName evidence="1">Uncharacterized protein</fullName>
    </submittedName>
</protein>
<proteinExistence type="predicted"/>
<sequence length="266" mass="30819">MSDGRAHDPMQCIAFLEDRIKHQQRVPIIHTVGFFTDEASPEGRQFLQQLSTITGGTFQEYRPTLNRIYKEGQGFVKYDTKYLMSDGRAHDPMQCIAFLEDRIKHQQRVPIIHTERVAGEQAAYEAELAKVVAHNTDLKARALREYQQLVDAVTARNQAKVDHAKQRYEQAHAEWETSYRVALADWEKYKERVAGEQAAYEAELAKVVAHNTDLKARALREYQQLVDAVTARNQAKVDHAKQRYEQAHAEWETSYRVALADWEKYK</sequence>
<dbReference type="AlphaFoldDB" id="A0A699YCV4"/>
<dbReference type="EMBL" id="BLLF01000005">
    <property type="protein sequence ID" value="GFH05678.1"/>
    <property type="molecule type" value="Genomic_DNA"/>
</dbReference>
<accession>A0A699YCV4</accession>
<reference evidence="1 2" key="1">
    <citation type="submission" date="2020-02" db="EMBL/GenBank/DDBJ databases">
        <title>Draft genome sequence of Haematococcus lacustris strain NIES-144.</title>
        <authorList>
            <person name="Morimoto D."/>
            <person name="Nakagawa S."/>
            <person name="Yoshida T."/>
            <person name="Sawayama S."/>
        </authorList>
    </citation>
    <scope>NUCLEOTIDE SEQUENCE [LARGE SCALE GENOMIC DNA]</scope>
    <source>
        <strain evidence="1 2">NIES-144</strain>
    </source>
</reference>
<name>A0A699YCV4_HAELA</name>
<dbReference type="Proteomes" id="UP000485058">
    <property type="component" value="Unassembled WGS sequence"/>
</dbReference>
<gene>
    <name evidence="1" type="ORF">HaLaN_00177</name>
</gene>